<dbReference type="HOGENOM" id="CLU_171578_0_1_5"/>
<dbReference type="STRING" id="311402.Avi_0944"/>
<organism evidence="2 3">
    <name type="scientific">Allorhizobium ampelinum (strain ATCC BAA-846 / DSM 112012 / S4)</name>
    <name type="common">Agrobacterium vitis (strain S4)</name>
    <dbReference type="NCBI Taxonomy" id="311402"/>
    <lineage>
        <taxon>Bacteria</taxon>
        <taxon>Pseudomonadati</taxon>
        <taxon>Pseudomonadota</taxon>
        <taxon>Alphaproteobacteria</taxon>
        <taxon>Hyphomicrobiales</taxon>
        <taxon>Rhizobiaceae</taxon>
        <taxon>Rhizobium/Agrobacterium group</taxon>
        <taxon>Allorhizobium</taxon>
        <taxon>Allorhizobium ampelinum</taxon>
    </lineage>
</organism>
<gene>
    <name evidence="2" type="ordered locus">Avi_0944</name>
</gene>
<dbReference type="EMBL" id="CP000633">
    <property type="protein sequence ID" value="ACM35663.1"/>
    <property type="molecule type" value="Genomic_DNA"/>
</dbReference>
<name>B9JSH0_ALLAM</name>
<reference evidence="2 3" key="1">
    <citation type="journal article" date="2009" name="J. Bacteriol.">
        <title>Genome sequences of three Agrobacterium biovars help elucidate the evolution of multichromosome genomes in bacteria.</title>
        <authorList>
            <person name="Slater S.C."/>
            <person name="Goldman B.S."/>
            <person name="Goodner B."/>
            <person name="Setubal J.C."/>
            <person name="Farrand S.K."/>
            <person name="Nester E.W."/>
            <person name="Burr T.J."/>
            <person name="Banta L."/>
            <person name="Dickerman A.W."/>
            <person name="Paulsen I."/>
            <person name="Otten L."/>
            <person name="Suen G."/>
            <person name="Welch R."/>
            <person name="Almeida N.F."/>
            <person name="Arnold F."/>
            <person name="Burton O.T."/>
            <person name="Du Z."/>
            <person name="Ewing A."/>
            <person name="Godsy E."/>
            <person name="Heisel S."/>
            <person name="Houmiel K.L."/>
            <person name="Jhaveri J."/>
            <person name="Lu J."/>
            <person name="Miller N.M."/>
            <person name="Norton S."/>
            <person name="Chen Q."/>
            <person name="Phoolcharoen W."/>
            <person name="Ohlin V."/>
            <person name="Ondrusek D."/>
            <person name="Pride N."/>
            <person name="Stricklin S.L."/>
            <person name="Sun J."/>
            <person name="Wheeler C."/>
            <person name="Wilson L."/>
            <person name="Zhu H."/>
            <person name="Wood D.W."/>
        </authorList>
    </citation>
    <scope>NUCLEOTIDE SEQUENCE [LARGE SCALE GENOMIC DNA]</scope>
    <source>
        <strain evidence="3">S4 / ATCC BAA-846</strain>
    </source>
</reference>
<proteinExistence type="predicted"/>
<dbReference type="SUPFAM" id="SSF54913">
    <property type="entry name" value="GlnB-like"/>
    <property type="match status" value="1"/>
</dbReference>
<evidence type="ECO:0000313" key="3">
    <source>
        <dbReference type="Proteomes" id="UP000001596"/>
    </source>
</evidence>
<protein>
    <recommendedName>
        <fullName evidence="1">DUF2007 domain-containing protein</fullName>
    </recommendedName>
</protein>
<feature type="domain" description="DUF2007" evidence="1">
    <location>
        <begin position="37"/>
        <end position="101"/>
    </location>
</feature>
<dbReference type="Pfam" id="PF09413">
    <property type="entry name" value="DUF2007"/>
    <property type="match status" value="1"/>
</dbReference>
<dbReference type="Gene3D" id="3.30.70.790">
    <property type="entry name" value="UreE, C-terminal domain"/>
    <property type="match status" value="1"/>
</dbReference>
<evidence type="ECO:0000259" key="1">
    <source>
        <dbReference type="Pfam" id="PF09413"/>
    </source>
</evidence>
<dbReference type="InterPro" id="IPR011322">
    <property type="entry name" value="N-reg_PII-like_a/b"/>
</dbReference>
<dbReference type="InterPro" id="IPR018551">
    <property type="entry name" value="DUF2007"/>
</dbReference>
<dbReference type="AlphaFoldDB" id="B9JSH0"/>
<dbReference type="Proteomes" id="UP000001596">
    <property type="component" value="Chromosome 1"/>
</dbReference>
<accession>B9JSH0</accession>
<dbReference type="eggNOG" id="ENOG5032YJ8">
    <property type="taxonomic scope" value="Bacteria"/>
</dbReference>
<dbReference type="KEGG" id="avi:Avi_0944"/>
<evidence type="ECO:0000313" key="2">
    <source>
        <dbReference type="EMBL" id="ACM35663.1"/>
    </source>
</evidence>
<keyword evidence="3" id="KW-1185">Reference proteome</keyword>
<sequence>MRENSRHNAQTNIKSRWRPGKSGISLSRRFDRTHHRMHELIRTNDAVLLSFAQSLMKDAGIESLIADQSMSILEGSLGLLPRRFLVEPGRAEEARRILIDAGLGAELRDGAA</sequence>